<protein>
    <recommendedName>
        <fullName evidence="3">XRE family transcriptional regulator</fullName>
    </recommendedName>
</protein>
<evidence type="ECO:0000256" key="1">
    <source>
        <dbReference type="SAM" id="MobiDB-lite"/>
    </source>
</evidence>
<sequence>MVLTRELIGRPRTLREHRVARGLAPEEVARAVGHELHAYLRMEQTGRWRGSERQVTALTRLLALSLADVVAVTGREDKLAELLRSAATGRWQPYVRAVAKIAPLDRRQLESVLQRLHLDYRGHRAAALSWAGDDDDAGRTGGNSSIGSSITSGPRWRSSGRGSPPPPLPVPSLGAPPLRAVPRAPGGAALAAAPEGAWSPPCP</sequence>
<proteinExistence type="predicted"/>
<feature type="compositionally biased region" description="Low complexity" evidence="1">
    <location>
        <begin position="142"/>
        <end position="162"/>
    </location>
</feature>
<accession>A0AAT9HD72</accession>
<feature type="region of interest" description="Disordered" evidence="1">
    <location>
        <begin position="131"/>
        <end position="203"/>
    </location>
</feature>
<dbReference type="AlphaFoldDB" id="A0AAT9HD72"/>
<organism evidence="2">
    <name type="scientific">Streptomyces haneummycinicus</name>
    <dbReference type="NCBI Taxonomy" id="3074435"/>
    <lineage>
        <taxon>Bacteria</taxon>
        <taxon>Bacillati</taxon>
        <taxon>Actinomycetota</taxon>
        <taxon>Actinomycetes</taxon>
        <taxon>Kitasatosporales</taxon>
        <taxon>Streptomycetaceae</taxon>
        <taxon>Streptomyces</taxon>
    </lineage>
</organism>
<dbReference type="EMBL" id="AP035768">
    <property type="protein sequence ID" value="BFO15394.1"/>
    <property type="molecule type" value="Genomic_DNA"/>
</dbReference>
<reference evidence="2" key="1">
    <citation type="submission" date="2024-06" db="EMBL/GenBank/DDBJ databases">
        <authorList>
            <consortium name="consrtm"/>
            <person name="Uemura M."/>
            <person name="Terahara T."/>
        </authorList>
    </citation>
    <scope>NUCLEOTIDE SEQUENCE</scope>
    <source>
        <strain evidence="2">KM77-8</strain>
    </source>
</reference>
<gene>
    <name evidence="2" type="ORF">SHKM778_17820</name>
</gene>
<evidence type="ECO:0008006" key="3">
    <source>
        <dbReference type="Google" id="ProtNLM"/>
    </source>
</evidence>
<evidence type="ECO:0000313" key="2">
    <source>
        <dbReference type="EMBL" id="BFO15394.1"/>
    </source>
</evidence>
<name>A0AAT9HD72_9ACTN</name>
<feature type="compositionally biased region" description="Low complexity" evidence="1">
    <location>
        <begin position="171"/>
        <end position="197"/>
    </location>
</feature>
<reference evidence="2" key="2">
    <citation type="submission" date="2024-07" db="EMBL/GenBank/DDBJ databases">
        <title>Streptomyces haneummycinica sp. nov., a new antibiotic-producing actinobacterium isolated from marine sediment.</title>
        <authorList>
            <person name="Uemura M."/>
            <person name="Hamada M."/>
            <person name="Hirano S."/>
            <person name="Kobayashi K."/>
            <person name="Ohshiro T."/>
            <person name="Kobayashi T."/>
            <person name="Terahara T."/>
        </authorList>
    </citation>
    <scope>NUCLEOTIDE SEQUENCE</scope>
    <source>
        <strain evidence="2">KM77-8</strain>
    </source>
</reference>